<evidence type="ECO:0000313" key="3">
    <source>
        <dbReference type="Proteomes" id="UP000598146"/>
    </source>
</evidence>
<comment type="caution">
    <text evidence="1">The sequence shown here is derived from an EMBL/GenBank/DDBJ whole genome shotgun (WGS) entry which is preliminary data.</text>
</comment>
<sequence>MQVDRRGGVVIGGVFVQQGCGVLDLLLEPGGVAVELARIRVLLGESDDAARRGDKTVIAFSDCRYECPDFATMARCVDAIKESDDKLRARPEDLMLWDWDTTYVQFRKPQDPQAGGGTVFLGVAWYEQEFFTEGGQAGFSRMHKKIYELIGIAPEAISIQHFLAADVAQFTATETASESPAALTAAATA</sequence>
<dbReference type="EMBL" id="JADQTO010000055">
    <property type="protein sequence ID" value="MBG0569159.1"/>
    <property type="molecule type" value="Genomic_DNA"/>
</dbReference>
<keyword evidence="3" id="KW-1185">Reference proteome</keyword>
<protein>
    <submittedName>
        <fullName evidence="1">Uncharacterized protein</fullName>
    </submittedName>
</protein>
<dbReference type="AlphaFoldDB" id="A0A931G8E2"/>
<dbReference type="Proteomes" id="UP000598146">
    <property type="component" value="Unassembled WGS sequence"/>
</dbReference>
<organism evidence="1 3">
    <name type="scientific">Actinoplanes aureus</name>
    <dbReference type="NCBI Taxonomy" id="2792083"/>
    <lineage>
        <taxon>Bacteria</taxon>
        <taxon>Bacillati</taxon>
        <taxon>Actinomycetota</taxon>
        <taxon>Actinomycetes</taxon>
        <taxon>Micromonosporales</taxon>
        <taxon>Micromonosporaceae</taxon>
        <taxon>Actinoplanes</taxon>
    </lineage>
</organism>
<gene>
    <name evidence="1" type="ORF">I4J89_47900</name>
    <name evidence="2" type="ORF">I4J89_48565</name>
</gene>
<accession>A0A931G8E2</accession>
<proteinExistence type="predicted"/>
<evidence type="ECO:0000313" key="1">
    <source>
        <dbReference type="EMBL" id="MBG0569159.1"/>
    </source>
</evidence>
<evidence type="ECO:0000313" key="2">
    <source>
        <dbReference type="EMBL" id="MBG0569276.1"/>
    </source>
</evidence>
<dbReference type="RefSeq" id="WP_196420903.1">
    <property type="nucleotide sequence ID" value="NZ_JADQTO010000055.1"/>
</dbReference>
<name>A0A931G8E2_9ACTN</name>
<reference evidence="1" key="1">
    <citation type="submission" date="2020-11" db="EMBL/GenBank/DDBJ databases">
        <title>Isolation and identification of active actinomycetes.</title>
        <authorList>
            <person name="Sun X."/>
        </authorList>
    </citation>
    <scope>NUCLEOTIDE SEQUENCE</scope>
    <source>
        <strain evidence="1">NEAU-A11</strain>
    </source>
</reference>
<dbReference type="EMBL" id="JADQTO010000064">
    <property type="protein sequence ID" value="MBG0569276.1"/>
    <property type="molecule type" value="Genomic_DNA"/>
</dbReference>